<reference evidence="2" key="1">
    <citation type="journal article" date="2016" name="Nat. Genet.">
        <title>The genome sequences of Arachis duranensis and Arachis ipaensis, the diploid ancestors of cultivated peanut.</title>
        <authorList>
            <person name="Bertioli D.J."/>
            <person name="Cannon S.B."/>
            <person name="Froenicke L."/>
            <person name="Huang G."/>
            <person name="Farmer A.D."/>
            <person name="Cannon E.K."/>
            <person name="Liu X."/>
            <person name="Gao D."/>
            <person name="Clevenger J."/>
            <person name="Dash S."/>
            <person name="Ren L."/>
            <person name="Moretzsohn M.C."/>
            <person name="Shirasawa K."/>
            <person name="Huang W."/>
            <person name="Vidigal B."/>
            <person name="Abernathy B."/>
            <person name="Chu Y."/>
            <person name="Niederhuth C.E."/>
            <person name="Umale P."/>
            <person name="Araujo A.C."/>
            <person name="Kozik A."/>
            <person name="Kim K.D."/>
            <person name="Burow M.D."/>
            <person name="Varshney R.K."/>
            <person name="Wang X."/>
            <person name="Zhang X."/>
            <person name="Barkley N."/>
            <person name="Guimaraes P.M."/>
            <person name="Isobe S."/>
            <person name="Guo B."/>
            <person name="Liao B."/>
            <person name="Stalker H.T."/>
            <person name="Schmitz R.J."/>
            <person name="Scheffler B.E."/>
            <person name="Leal-Bertioli S.C."/>
            <person name="Xun X."/>
            <person name="Jackson S.A."/>
            <person name="Michelmore R."/>
            <person name="Ozias-Akins P."/>
        </authorList>
    </citation>
    <scope>NUCLEOTIDE SEQUENCE [LARGE SCALE GENOMIC DNA]</scope>
    <source>
        <strain evidence="2">cv. V14167</strain>
    </source>
</reference>
<dbReference type="Pfam" id="PF00646">
    <property type="entry name" value="F-box"/>
    <property type="match status" value="1"/>
</dbReference>
<accession>A0A6P4BTR6</accession>
<dbReference type="InterPro" id="IPR053781">
    <property type="entry name" value="F-box_AtFBL13-like"/>
</dbReference>
<proteinExistence type="predicted"/>
<dbReference type="InterPro" id="IPR036047">
    <property type="entry name" value="F-box-like_dom_sf"/>
</dbReference>
<feature type="domain" description="F-box" evidence="1">
    <location>
        <begin position="12"/>
        <end position="58"/>
    </location>
</feature>
<dbReference type="Gene3D" id="1.20.1280.50">
    <property type="match status" value="1"/>
</dbReference>
<evidence type="ECO:0000313" key="3">
    <source>
        <dbReference type="RefSeq" id="XP_015942968.1"/>
    </source>
</evidence>
<reference evidence="3" key="2">
    <citation type="submission" date="2025-08" db="UniProtKB">
        <authorList>
            <consortium name="RefSeq"/>
        </authorList>
    </citation>
    <scope>IDENTIFICATION</scope>
    <source>
        <tissue evidence="3">Whole plant</tissue>
    </source>
</reference>
<dbReference type="SUPFAM" id="SSF81383">
    <property type="entry name" value="F-box domain"/>
    <property type="match status" value="1"/>
</dbReference>
<dbReference type="RefSeq" id="XP_015942968.1">
    <property type="nucleotide sequence ID" value="XM_016087482.3"/>
</dbReference>
<dbReference type="PROSITE" id="PS50181">
    <property type="entry name" value="FBOX"/>
    <property type="match status" value="1"/>
</dbReference>
<dbReference type="InterPro" id="IPR050232">
    <property type="entry name" value="FBL13/AtMIF1-like"/>
</dbReference>
<dbReference type="SMART" id="SM00256">
    <property type="entry name" value="FBOX"/>
    <property type="match status" value="1"/>
</dbReference>
<dbReference type="Pfam" id="PF24758">
    <property type="entry name" value="LRR_At5g56370"/>
    <property type="match status" value="1"/>
</dbReference>
<dbReference type="SMART" id="SM00579">
    <property type="entry name" value="FBD"/>
    <property type="match status" value="1"/>
</dbReference>
<protein>
    <submittedName>
        <fullName evidence="3">FBD-associated F-box protein At5g38570</fullName>
    </submittedName>
</protein>
<dbReference type="PANTHER" id="PTHR31900:SF34">
    <property type="entry name" value="EMB|CAB62440.1-RELATED"/>
    <property type="match status" value="1"/>
</dbReference>
<dbReference type="AlphaFoldDB" id="A0A6P4BTR6"/>
<dbReference type="CDD" id="cd22160">
    <property type="entry name" value="F-box_AtFBL13-like"/>
    <property type="match status" value="1"/>
</dbReference>
<evidence type="ECO:0000313" key="2">
    <source>
        <dbReference type="Proteomes" id="UP000515211"/>
    </source>
</evidence>
<sequence>MADTNPLCKSDDGIISSLPDSVLFHILSFLPTSTSVRTCILSHRWRHLWKDLQFFNFSFIPDLRRRGGESPEKQHSRFLDLVNAVLVQRNPLQIRNLSLVYRPSWLDLNKDAVTGWVEAAIGPRLEELRLTVWSGKIGFRFVVPPGVFSCRALVNLNLDGVTLELTPEASSSIHLPSLKTLRLFLDSPDNVDSILSGCPLLETLHLIIQRFQHCAPNISAFKIHVPSLKRLEFIDSGDSGIVRFKLDAPSLEYLFIRLWYPFYCQFSVTNMRNVVEARVDCLIDDGYFGDKFLGIVPKLLHSLCQTRSLVLEGSTVKALLRAPIVVNLPEFRNLSNLEMNLKSSNNTSLLLSMLDRCGKLHVLTIYKDTYAADAPRWIKPASVPKCLESHLLVVKFSRYHGNSGDLELIAYILQNGLVLTSMTIETIFKVDPDQHRRVTEQFCHMPKGSNTCHLNVVAKNFYCGR</sequence>
<dbReference type="InterPro" id="IPR006566">
    <property type="entry name" value="FBD"/>
</dbReference>
<dbReference type="Gene3D" id="3.80.10.10">
    <property type="entry name" value="Ribonuclease Inhibitor"/>
    <property type="match status" value="1"/>
</dbReference>
<dbReference type="KEGG" id="adu:107468228"/>
<dbReference type="GeneID" id="107468228"/>
<organism evidence="2 3">
    <name type="scientific">Arachis duranensis</name>
    <name type="common">Wild peanut</name>
    <dbReference type="NCBI Taxonomy" id="130453"/>
    <lineage>
        <taxon>Eukaryota</taxon>
        <taxon>Viridiplantae</taxon>
        <taxon>Streptophyta</taxon>
        <taxon>Embryophyta</taxon>
        <taxon>Tracheophyta</taxon>
        <taxon>Spermatophyta</taxon>
        <taxon>Magnoliopsida</taxon>
        <taxon>eudicotyledons</taxon>
        <taxon>Gunneridae</taxon>
        <taxon>Pentapetalae</taxon>
        <taxon>rosids</taxon>
        <taxon>fabids</taxon>
        <taxon>Fabales</taxon>
        <taxon>Fabaceae</taxon>
        <taxon>Papilionoideae</taxon>
        <taxon>50 kb inversion clade</taxon>
        <taxon>dalbergioids sensu lato</taxon>
        <taxon>Dalbergieae</taxon>
        <taxon>Pterocarpus clade</taxon>
        <taxon>Arachis</taxon>
    </lineage>
</organism>
<dbReference type="Proteomes" id="UP000515211">
    <property type="component" value="Chromosome 10"/>
</dbReference>
<dbReference type="Pfam" id="PF08387">
    <property type="entry name" value="FBD"/>
    <property type="match status" value="1"/>
</dbReference>
<evidence type="ECO:0000259" key="1">
    <source>
        <dbReference type="PROSITE" id="PS50181"/>
    </source>
</evidence>
<dbReference type="InterPro" id="IPR055411">
    <property type="entry name" value="LRR_FXL15/At3g58940/PEG3-like"/>
</dbReference>
<name>A0A6P4BTR6_ARADU</name>
<gene>
    <name evidence="3" type="primary">LOC107468228</name>
</gene>
<keyword evidence="2" id="KW-1185">Reference proteome</keyword>
<dbReference type="PANTHER" id="PTHR31900">
    <property type="entry name" value="F-BOX/RNI SUPERFAMILY PROTEIN-RELATED"/>
    <property type="match status" value="1"/>
</dbReference>
<dbReference type="SUPFAM" id="SSF52047">
    <property type="entry name" value="RNI-like"/>
    <property type="match status" value="1"/>
</dbReference>
<dbReference type="InterPro" id="IPR032675">
    <property type="entry name" value="LRR_dom_sf"/>
</dbReference>
<dbReference type="InterPro" id="IPR001810">
    <property type="entry name" value="F-box_dom"/>
</dbReference>